<keyword evidence="4" id="KW-1185">Reference proteome</keyword>
<evidence type="ECO:0008006" key="5">
    <source>
        <dbReference type="Google" id="ProtNLM"/>
    </source>
</evidence>
<dbReference type="EMBL" id="BBNS01000017">
    <property type="protein sequence ID" value="GAL71939.1"/>
    <property type="molecule type" value="Genomic_DNA"/>
</dbReference>
<dbReference type="PROSITE" id="PS51257">
    <property type="entry name" value="PROKAR_LIPOPROTEIN"/>
    <property type="match status" value="1"/>
</dbReference>
<evidence type="ECO:0000313" key="3">
    <source>
        <dbReference type="Proteomes" id="UP000029646"/>
    </source>
</evidence>
<dbReference type="AlphaFoldDB" id="A0A090W8Y6"/>
<evidence type="ECO:0000313" key="2">
    <source>
        <dbReference type="EMBL" id="GAL89591.1"/>
    </source>
</evidence>
<protein>
    <recommendedName>
        <fullName evidence="5">Deoxyribose-phosphate aldolase</fullName>
    </recommendedName>
</protein>
<dbReference type="InterPro" id="IPR045444">
    <property type="entry name" value="DUF6503"/>
</dbReference>
<evidence type="ECO:0000313" key="4">
    <source>
        <dbReference type="Proteomes" id="UP000030184"/>
    </source>
</evidence>
<proteinExistence type="predicted"/>
<evidence type="ECO:0000313" key="1">
    <source>
        <dbReference type="EMBL" id="GAL71939.1"/>
    </source>
</evidence>
<dbReference type="RefSeq" id="WP_052415048.1">
    <property type="nucleotide sequence ID" value="NZ_BBNR01000020.1"/>
</dbReference>
<accession>A0A090W8Y6</accession>
<organism evidence="1 3">
    <name type="scientific">Jejuia pallidilutea</name>
    <dbReference type="NCBI Taxonomy" id="504487"/>
    <lineage>
        <taxon>Bacteria</taxon>
        <taxon>Pseudomonadati</taxon>
        <taxon>Bacteroidota</taxon>
        <taxon>Flavobacteriia</taxon>
        <taxon>Flavobacteriales</taxon>
        <taxon>Flavobacteriaceae</taxon>
        <taxon>Jejuia</taxon>
    </lineage>
</organism>
<reference evidence="4" key="1">
    <citation type="journal article" date="2014" name="Genome Announc.">
        <title>Draft Genome Sequence of Marine Flavobacterium Jejuia pallidilutea Strain 11shimoA1 and Pigmentation Mutants.</title>
        <authorList>
            <person name="Takatani N."/>
            <person name="Nakanishi M."/>
            <person name="Meirelles P."/>
            <person name="Mino S."/>
            <person name="Suda W."/>
            <person name="Oshima K."/>
            <person name="Hattori M."/>
            <person name="Ohkuma M."/>
            <person name="Hosokawa M."/>
            <person name="Miyashita K."/>
            <person name="Thompson F.L."/>
            <person name="Niwa A."/>
            <person name="Sawabe T."/>
            <person name="Sawabe T."/>
        </authorList>
    </citation>
    <scope>NUCLEOTIDE SEQUENCE [LARGE SCALE GENOMIC DNA]</scope>
    <source>
        <strain evidence="4">JCM 19538</strain>
    </source>
</reference>
<comment type="caution">
    <text evidence="1">The sequence shown here is derived from an EMBL/GenBank/DDBJ whole genome shotgun (WGS) entry which is preliminary data.</text>
</comment>
<gene>
    <name evidence="1" type="ORF">JCM19302_446</name>
    <name evidence="2" type="ORF">JCM19538_573</name>
</gene>
<dbReference type="Proteomes" id="UP000030184">
    <property type="component" value="Unassembled WGS sequence"/>
</dbReference>
<name>A0A090W8Y6_9FLAO</name>
<dbReference type="Proteomes" id="UP000029646">
    <property type="component" value="Unassembled WGS sequence"/>
</dbReference>
<sequence length="248" mass="28246">MMKTLYTLIIVSSLLSCNSSEKKLIAQDIIDKAITVHCNGNCEKSTVTFKFRDKIYKSIKADGLYQCERKFSDSINKIKDVLSNTGFKRYINDSLVKLPDTLATTYANSVNSVHYFAQLPYGLNAPAAKKELLGETTIKGKMYYEIGVTFREEGGGSDYEDTFVYWINKADFSLDYLAYSFAENGGGIRFREAYNKRIINNITFLDYNNYKPETKDVDLKDLDTLFEAGKLQFVSKIETEDVKVILNK</sequence>
<dbReference type="Pfam" id="PF20113">
    <property type="entry name" value="DUF6503"/>
    <property type="match status" value="1"/>
</dbReference>
<dbReference type="EMBL" id="BBNY01000015">
    <property type="protein sequence ID" value="GAL89591.1"/>
    <property type="molecule type" value="Genomic_DNA"/>
</dbReference>